<evidence type="ECO:0000313" key="12">
    <source>
        <dbReference type="Proteomes" id="UP000625079"/>
    </source>
</evidence>
<evidence type="ECO:0000256" key="2">
    <source>
        <dbReference type="ARBA" id="ARBA00010145"/>
    </source>
</evidence>
<keyword evidence="11" id="KW-1185">Reference proteome</keyword>
<proteinExistence type="inferred from homology"/>
<keyword evidence="7 8" id="KW-0472">Membrane</keyword>
<dbReference type="GO" id="GO:0005886">
    <property type="term" value="C:plasma membrane"/>
    <property type="evidence" value="ECO:0007669"/>
    <property type="project" value="UniProtKB-SubCell"/>
</dbReference>
<keyword evidence="4" id="KW-1003">Cell membrane</keyword>
<feature type="transmembrane region" description="Helical" evidence="8">
    <location>
        <begin position="37"/>
        <end position="56"/>
    </location>
</feature>
<protein>
    <submittedName>
        <fullName evidence="10">AEC family transporter</fullName>
    </submittedName>
    <submittedName>
        <fullName evidence="9">Permease</fullName>
    </submittedName>
</protein>
<dbReference type="InterPro" id="IPR038770">
    <property type="entry name" value="Na+/solute_symporter_sf"/>
</dbReference>
<dbReference type="RefSeq" id="WP_128930096.1">
    <property type="nucleotide sequence ID" value="NZ_BMHC01000007.1"/>
</dbReference>
<dbReference type="PANTHER" id="PTHR36838">
    <property type="entry name" value="AUXIN EFFLUX CARRIER FAMILY PROTEIN"/>
    <property type="match status" value="1"/>
</dbReference>
<feature type="transmembrane region" description="Helical" evidence="8">
    <location>
        <begin position="6"/>
        <end position="25"/>
    </location>
</feature>
<comment type="subcellular location">
    <subcellularLocation>
        <location evidence="1">Cell membrane</location>
        <topology evidence="1">Multi-pass membrane protein</topology>
    </subcellularLocation>
</comment>
<feature type="transmembrane region" description="Helical" evidence="8">
    <location>
        <begin position="94"/>
        <end position="115"/>
    </location>
</feature>
<feature type="transmembrane region" description="Helical" evidence="8">
    <location>
        <begin position="62"/>
        <end position="82"/>
    </location>
</feature>
<organism evidence="9 12">
    <name type="scientific">Bradyrhizobium guangdongense</name>
    <dbReference type="NCBI Taxonomy" id="1325090"/>
    <lineage>
        <taxon>Bacteria</taxon>
        <taxon>Pseudomonadati</taxon>
        <taxon>Pseudomonadota</taxon>
        <taxon>Alphaproteobacteria</taxon>
        <taxon>Hyphomicrobiales</taxon>
        <taxon>Nitrobacteraceae</taxon>
        <taxon>Bradyrhizobium</taxon>
    </lineage>
</organism>
<dbReference type="InterPro" id="IPR004776">
    <property type="entry name" value="Mem_transp_PIN-like"/>
</dbReference>
<reference evidence="9" key="3">
    <citation type="submission" date="2022-12" db="EMBL/GenBank/DDBJ databases">
        <authorList>
            <person name="Sun Q."/>
            <person name="Zhou Y."/>
        </authorList>
    </citation>
    <scope>NUCLEOTIDE SEQUENCE</scope>
    <source>
        <strain evidence="9">CGMCC 1.15034</strain>
    </source>
</reference>
<comment type="similarity">
    <text evidence="2">Belongs to the auxin efflux carrier (TC 2.A.69) family.</text>
</comment>
<dbReference type="AlphaFoldDB" id="A0A410VIJ2"/>
<evidence type="ECO:0000313" key="10">
    <source>
        <dbReference type="EMBL" id="QOZ64704.1"/>
    </source>
</evidence>
<dbReference type="GO" id="GO:0055085">
    <property type="term" value="P:transmembrane transport"/>
    <property type="evidence" value="ECO:0007669"/>
    <property type="project" value="InterPro"/>
</dbReference>
<evidence type="ECO:0000256" key="8">
    <source>
        <dbReference type="SAM" id="Phobius"/>
    </source>
</evidence>
<sequence>MNVLAIVAPTFGLIAVGYAAAVSGLVSEGAQKGISEFAFSIAIPALLFRTIVISQFPAMNPLLAWGAYYGAVALTWIAALALSARLLRVTPAAGVVAATSAVYGNIAMLGIPLALTAFGPKAAGPMALILAINTPLLWLSGTLQIAWIERKDGASIWALVLRLLLDLLRNPIIIAIAAGFFWRMTGAGLNSLVDRTCEQLAQAGSPAALIALGVGLMRFELRGEALSLAVMCFLKLIIMPLVAWTLAFPVLHLPPLVGDVIVLFAAMPAGANAYLFATQYKLLANSTSAAVALGTLLSAVTLPLLITILLMNPLE</sequence>
<evidence type="ECO:0000256" key="6">
    <source>
        <dbReference type="ARBA" id="ARBA00022989"/>
    </source>
</evidence>
<evidence type="ECO:0000256" key="1">
    <source>
        <dbReference type="ARBA" id="ARBA00004651"/>
    </source>
</evidence>
<evidence type="ECO:0000256" key="4">
    <source>
        <dbReference type="ARBA" id="ARBA00022475"/>
    </source>
</evidence>
<dbReference type="Proteomes" id="UP000625079">
    <property type="component" value="Unassembled WGS sequence"/>
</dbReference>
<dbReference type="Pfam" id="PF03547">
    <property type="entry name" value="Mem_trans"/>
    <property type="match status" value="1"/>
</dbReference>
<evidence type="ECO:0000256" key="7">
    <source>
        <dbReference type="ARBA" id="ARBA00023136"/>
    </source>
</evidence>
<feature type="transmembrane region" description="Helical" evidence="8">
    <location>
        <begin position="200"/>
        <end position="219"/>
    </location>
</feature>
<feature type="transmembrane region" description="Helical" evidence="8">
    <location>
        <begin position="256"/>
        <end position="277"/>
    </location>
</feature>
<feature type="transmembrane region" description="Helical" evidence="8">
    <location>
        <begin position="289"/>
        <end position="311"/>
    </location>
</feature>
<reference evidence="9" key="1">
    <citation type="journal article" date="2014" name="Int. J. Syst. Evol. Microbiol.">
        <title>Complete genome sequence of Corynebacterium casei LMG S-19264T (=DSM 44701T), isolated from a smear-ripened cheese.</title>
        <authorList>
            <consortium name="US DOE Joint Genome Institute (JGI-PGF)"/>
            <person name="Walter F."/>
            <person name="Albersmeier A."/>
            <person name="Kalinowski J."/>
            <person name="Ruckert C."/>
        </authorList>
    </citation>
    <scope>NUCLEOTIDE SEQUENCE</scope>
    <source>
        <strain evidence="9">CGMCC 1.15034</strain>
    </source>
</reference>
<evidence type="ECO:0000313" key="9">
    <source>
        <dbReference type="EMBL" id="GGI25943.1"/>
    </source>
</evidence>
<dbReference type="Proteomes" id="UP000593880">
    <property type="component" value="Plasmid unnamed"/>
</dbReference>
<dbReference type="OrthoDB" id="9810457at2"/>
<accession>A0A410VIJ2</accession>
<dbReference type="EMBL" id="BMHC01000007">
    <property type="protein sequence ID" value="GGI25943.1"/>
    <property type="molecule type" value="Genomic_DNA"/>
</dbReference>
<gene>
    <name evidence="9" type="ORF">GCM10010987_36920</name>
    <name evidence="10" type="ORF">XH86_39400</name>
</gene>
<feature type="transmembrane region" description="Helical" evidence="8">
    <location>
        <begin position="226"/>
        <end position="250"/>
    </location>
</feature>
<dbReference type="PANTHER" id="PTHR36838:SF3">
    <property type="entry name" value="TRANSPORTER AUXIN EFFLUX CARRIER EC FAMILY"/>
    <property type="match status" value="1"/>
</dbReference>
<evidence type="ECO:0000256" key="3">
    <source>
        <dbReference type="ARBA" id="ARBA00022448"/>
    </source>
</evidence>
<keyword evidence="5 8" id="KW-0812">Transmembrane</keyword>
<keyword evidence="10" id="KW-0614">Plasmid</keyword>
<dbReference type="EMBL" id="CP030058">
    <property type="protein sequence ID" value="QOZ64704.1"/>
    <property type="molecule type" value="Genomic_DNA"/>
</dbReference>
<evidence type="ECO:0000256" key="5">
    <source>
        <dbReference type="ARBA" id="ARBA00022692"/>
    </source>
</evidence>
<feature type="transmembrane region" description="Helical" evidence="8">
    <location>
        <begin position="127"/>
        <end position="147"/>
    </location>
</feature>
<reference evidence="10 11" key="2">
    <citation type="submission" date="2018-06" db="EMBL/GenBank/DDBJ databases">
        <title>Comparative genomics of rhizobia nodulating Arachis hypogaea in China.</title>
        <authorList>
            <person name="Li Y."/>
        </authorList>
    </citation>
    <scope>NUCLEOTIDE SEQUENCE [LARGE SCALE GENOMIC DNA]</scope>
    <source>
        <strain evidence="10 11">CCBAU 51658</strain>
        <plasmid evidence="10 11">unnamed</plasmid>
    </source>
</reference>
<dbReference type="Gene3D" id="1.20.1530.20">
    <property type="match status" value="1"/>
</dbReference>
<keyword evidence="3" id="KW-0813">Transport</keyword>
<keyword evidence="6 8" id="KW-1133">Transmembrane helix</keyword>
<evidence type="ECO:0000313" key="11">
    <source>
        <dbReference type="Proteomes" id="UP000593880"/>
    </source>
</evidence>
<feature type="transmembrane region" description="Helical" evidence="8">
    <location>
        <begin position="159"/>
        <end position="180"/>
    </location>
</feature>
<geneLocation type="plasmid" evidence="10 11">
    <name>unnamed</name>
</geneLocation>
<name>A0A410VIJ2_9BRAD</name>